<evidence type="ECO:0000256" key="1">
    <source>
        <dbReference type="SAM" id="Phobius"/>
    </source>
</evidence>
<dbReference type="Pfam" id="PF16747">
    <property type="entry name" value="Adhesin_E"/>
    <property type="match status" value="1"/>
</dbReference>
<proteinExistence type="predicted"/>
<comment type="caution">
    <text evidence="3">The sequence shown here is derived from an EMBL/GenBank/DDBJ whole genome shotgun (WGS) entry which is preliminary data.</text>
</comment>
<dbReference type="RefSeq" id="WP_408163492.1">
    <property type="nucleotide sequence ID" value="NZ_JAQQDB010000040.1"/>
</dbReference>
<organism evidence="3 4">
    <name type="scientific">Caballeronia jiangsuensis</name>
    <dbReference type="NCBI Taxonomy" id="1458357"/>
    <lineage>
        <taxon>Bacteria</taxon>
        <taxon>Pseudomonadati</taxon>
        <taxon>Pseudomonadota</taxon>
        <taxon>Betaproteobacteria</taxon>
        <taxon>Burkholderiales</taxon>
        <taxon>Burkholderiaceae</taxon>
        <taxon>Caballeronia</taxon>
    </lineage>
</organism>
<name>A0ABW9CTT4_9BURK</name>
<accession>A0ABW9CTT4</accession>
<protein>
    <recommendedName>
        <fullName evidence="2">Surface-adhesin protein E-like domain-containing protein</fullName>
    </recommendedName>
</protein>
<keyword evidence="4" id="KW-1185">Reference proteome</keyword>
<sequence length="211" mass="24127">MNTPKKRRWGPFLLYFMLPSLVSKMIYPSRDAALMWDLILVAYGAALVVWAERFPYLRDLPSVKGWKIWGGIVLIGNTALIGYLLTQPSPPSGPWQQFAKWSDGTGLESQLFIDPETVETNNDGRRTAWVKMEYNSTYQATSGTYIRSIVLKVLVDCQQQSVGTLYEDDFTNEGLRGAVTHSVQNKPEEAQMRVMNNETFYLWNQNICQRT</sequence>
<keyword evidence="1" id="KW-0812">Transmembrane</keyword>
<evidence type="ECO:0000259" key="2">
    <source>
        <dbReference type="Pfam" id="PF16747"/>
    </source>
</evidence>
<feature type="domain" description="Surface-adhesin protein E-like" evidence="2">
    <location>
        <begin position="108"/>
        <end position="201"/>
    </location>
</feature>
<keyword evidence="1" id="KW-0472">Membrane</keyword>
<reference evidence="3 4" key="1">
    <citation type="journal article" date="2024" name="Chem. Sci.">
        <title>Discovery of megapolipeptins by genome mining of a Burkholderiales bacteria collection.</title>
        <authorList>
            <person name="Paulo B.S."/>
            <person name="Recchia M.J.J."/>
            <person name="Lee S."/>
            <person name="Fergusson C.H."/>
            <person name="Romanowski S.B."/>
            <person name="Hernandez A."/>
            <person name="Krull N."/>
            <person name="Liu D.Y."/>
            <person name="Cavanagh H."/>
            <person name="Bos A."/>
            <person name="Gray C.A."/>
            <person name="Murphy B.T."/>
            <person name="Linington R.G."/>
            <person name="Eustaquio A.S."/>
        </authorList>
    </citation>
    <scope>NUCLEOTIDE SEQUENCE [LARGE SCALE GENOMIC DNA]</scope>
    <source>
        <strain evidence="3 4">RL17-374-BIF-D</strain>
    </source>
</reference>
<keyword evidence="1" id="KW-1133">Transmembrane helix</keyword>
<evidence type="ECO:0000313" key="4">
    <source>
        <dbReference type="Proteomes" id="UP001629462"/>
    </source>
</evidence>
<dbReference type="Proteomes" id="UP001629462">
    <property type="component" value="Unassembled WGS sequence"/>
</dbReference>
<evidence type="ECO:0000313" key="3">
    <source>
        <dbReference type="EMBL" id="MFM0521839.1"/>
    </source>
</evidence>
<gene>
    <name evidence="3" type="ORF">PQR08_30910</name>
</gene>
<feature type="transmembrane region" description="Helical" evidence="1">
    <location>
        <begin position="33"/>
        <end position="54"/>
    </location>
</feature>
<dbReference type="InterPro" id="IPR031939">
    <property type="entry name" value="Adhesin_E-like"/>
</dbReference>
<dbReference type="EMBL" id="JAQQDB010000040">
    <property type="protein sequence ID" value="MFM0521839.1"/>
    <property type="molecule type" value="Genomic_DNA"/>
</dbReference>
<feature type="transmembrane region" description="Helical" evidence="1">
    <location>
        <begin position="66"/>
        <end position="85"/>
    </location>
</feature>